<evidence type="ECO:0000256" key="14">
    <source>
        <dbReference type="SAM" id="Coils"/>
    </source>
</evidence>
<comment type="function">
    <text evidence="13">Mediates influx of magnesium ions.</text>
</comment>
<feature type="transmembrane region" description="Helical" evidence="13">
    <location>
        <begin position="259"/>
        <end position="279"/>
    </location>
</feature>
<reference evidence="15 16" key="1">
    <citation type="submission" date="2017-01" db="EMBL/GenBank/DDBJ databases">
        <authorList>
            <person name="Mah S.A."/>
            <person name="Swanson W.J."/>
            <person name="Moy G.W."/>
            <person name="Vacquier V.D."/>
        </authorList>
    </citation>
    <scope>NUCLEOTIDE SEQUENCE [LARGE SCALE GENOMIC DNA]</scope>
    <source>
        <strain evidence="15 16">DSM 7027</strain>
    </source>
</reference>
<evidence type="ECO:0000256" key="6">
    <source>
        <dbReference type="ARBA" id="ARBA00022519"/>
    </source>
</evidence>
<dbReference type="InterPro" id="IPR004488">
    <property type="entry name" value="Mg/Co-transport_prot_CorA"/>
</dbReference>
<dbReference type="eggNOG" id="COG0598">
    <property type="taxonomic scope" value="Bacteria"/>
</dbReference>
<dbReference type="EMBL" id="FTMN01000002">
    <property type="protein sequence ID" value="SIQ14851.1"/>
    <property type="molecule type" value="Genomic_DNA"/>
</dbReference>
<dbReference type="GO" id="GO:0015095">
    <property type="term" value="F:magnesium ion transmembrane transporter activity"/>
    <property type="evidence" value="ECO:0007669"/>
    <property type="project" value="UniProtKB-UniRule"/>
</dbReference>
<evidence type="ECO:0000256" key="1">
    <source>
        <dbReference type="ARBA" id="ARBA00004429"/>
    </source>
</evidence>
<evidence type="ECO:0000256" key="5">
    <source>
        <dbReference type="ARBA" id="ARBA00022475"/>
    </source>
</evidence>
<evidence type="ECO:0000256" key="10">
    <source>
        <dbReference type="ARBA" id="ARBA00023065"/>
    </source>
</evidence>
<evidence type="ECO:0000313" key="15">
    <source>
        <dbReference type="EMBL" id="SIQ14851.1"/>
    </source>
</evidence>
<evidence type="ECO:0000256" key="3">
    <source>
        <dbReference type="ARBA" id="ARBA00019439"/>
    </source>
</evidence>
<comment type="catalytic activity">
    <reaction evidence="12">
        <text>Mg(2+)(in) = Mg(2+)(out)</text>
        <dbReference type="Rhea" id="RHEA:29827"/>
        <dbReference type="ChEBI" id="CHEBI:18420"/>
    </reaction>
</comment>
<evidence type="ECO:0000256" key="4">
    <source>
        <dbReference type="ARBA" id="ARBA00022448"/>
    </source>
</evidence>
<gene>
    <name evidence="13" type="primary">corA</name>
    <name evidence="15" type="ORF">SAMN05421647_102445</name>
</gene>
<dbReference type="STRING" id="49186.SAMN05421647_102445"/>
<dbReference type="GO" id="GO:0015099">
    <property type="term" value="F:nickel cation transmembrane transporter activity"/>
    <property type="evidence" value="ECO:0007669"/>
    <property type="project" value="TreeGrafter"/>
</dbReference>
<dbReference type="AlphaFoldDB" id="A0A1N6QE06"/>
<comment type="subcellular location">
    <subcellularLocation>
        <location evidence="1">Cell inner membrane</location>
        <topology evidence="1">Multi-pass membrane protein</topology>
    </subcellularLocation>
    <subcellularLocation>
        <location evidence="13">Membrane</location>
        <topology evidence="13">Multi-pass membrane protein</topology>
    </subcellularLocation>
</comment>
<proteinExistence type="inferred from homology"/>
<keyword evidence="4 13" id="KW-0813">Transport</keyword>
<evidence type="ECO:0000256" key="7">
    <source>
        <dbReference type="ARBA" id="ARBA00022692"/>
    </source>
</evidence>
<evidence type="ECO:0000256" key="13">
    <source>
        <dbReference type="RuleBase" id="RU362010"/>
    </source>
</evidence>
<dbReference type="Gene3D" id="1.20.58.340">
    <property type="entry name" value="Magnesium transport protein CorA, transmembrane region"/>
    <property type="match status" value="1"/>
</dbReference>
<protein>
    <recommendedName>
        <fullName evidence="3 13">Magnesium transport protein CorA</fullName>
    </recommendedName>
</protein>
<evidence type="ECO:0000313" key="16">
    <source>
        <dbReference type="Proteomes" id="UP000186895"/>
    </source>
</evidence>
<dbReference type="InterPro" id="IPR002523">
    <property type="entry name" value="MgTranspt_CorA/ZnTranspt_ZntB"/>
</dbReference>
<keyword evidence="8 13" id="KW-0460">Magnesium</keyword>
<dbReference type="NCBIfam" id="TIGR00383">
    <property type="entry name" value="corA"/>
    <property type="match status" value="1"/>
</dbReference>
<keyword evidence="7 13" id="KW-0812">Transmembrane</keyword>
<dbReference type="GO" id="GO:0005886">
    <property type="term" value="C:plasma membrane"/>
    <property type="evidence" value="ECO:0007669"/>
    <property type="project" value="UniProtKB-SubCell"/>
</dbReference>
<keyword evidence="6" id="KW-0997">Cell inner membrane</keyword>
<dbReference type="SUPFAM" id="SSF143865">
    <property type="entry name" value="CorA soluble domain-like"/>
    <property type="match status" value="1"/>
</dbReference>
<evidence type="ECO:0000256" key="8">
    <source>
        <dbReference type="ARBA" id="ARBA00022842"/>
    </source>
</evidence>
<dbReference type="PANTHER" id="PTHR47685:SF1">
    <property type="entry name" value="MAGNESIUM TRANSPORT PROTEIN CORA"/>
    <property type="match status" value="1"/>
</dbReference>
<dbReference type="InterPro" id="IPR050829">
    <property type="entry name" value="CorA_MIT"/>
</dbReference>
<feature type="coiled-coil region" evidence="14">
    <location>
        <begin position="136"/>
        <end position="185"/>
    </location>
</feature>
<dbReference type="GO" id="GO:0015087">
    <property type="term" value="F:cobalt ion transmembrane transporter activity"/>
    <property type="evidence" value="ECO:0007669"/>
    <property type="project" value="UniProtKB-UniRule"/>
</dbReference>
<feature type="transmembrane region" description="Helical" evidence="13">
    <location>
        <begin position="291"/>
        <end position="311"/>
    </location>
</feature>
<dbReference type="Proteomes" id="UP000186895">
    <property type="component" value="Unassembled WGS sequence"/>
</dbReference>
<comment type="similarity">
    <text evidence="2 13">Belongs to the CorA metal ion transporter (MIT) (TC 1.A.35) family.</text>
</comment>
<dbReference type="SUPFAM" id="SSF144083">
    <property type="entry name" value="Magnesium transport protein CorA, transmembrane region"/>
    <property type="match status" value="1"/>
</dbReference>
<dbReference type="CDD" id="cd12835">
    <property type="entry name" value="EcCorA-like_1"/>
    <property type="match status" value="1"/>
</dbReference>
<dbReference type="RefSeq" id="WP_076461917.1">
    <property type="nucleotide sequence ID" value="NZ_FTMN01000002.1"/>
</dbReference>
<dbReference type="Pfam" id="PF01544">
    <property type="entry name" value="CorA"/>
    <property type="match status" value="1"/>
</dbReference>
<keyword evidence="16" id="KW-1185">Reference proteome</keyword>
<keyword evidence="10 13" id="KW-0406">Ion transport</keyword>
<dbReference type="PANTHER" id="PTHR47685">
    <property type="entry name" value="MAGNESIUM TRANSPORT PROTEIN CORA"/>
    <property type="match status" value="1"/>
</dbReference>
<keyword evidence="14" id="KW-0175">Coiled coil</keyword>
<evidence type="ECO:0000256" key="11">
    <source>
        <dbReference type="ARBA" id="ARBA00023136"/>
    </source>
</evidence>
<name>A0A1N6QE06_9GAMM</name>
<dbReference type="InterPro" id="IPR045863">
    <property type="entry name" value="CorA_TM1_TM2"/>
</dbReference>
<sequence length="317" mass="36502">MIRTFALSAGKLREQELAQPLSGADLQAASWLDLQEADDSERSLVEQHFPESLPDARNVEEIESSSRYFVDGDDLHVHSLFLYQSEGRFRNATVAFTLQPDRLISIHDVDLPDFRLTRLRARRGWIEADRPLRIMTALFEQKIDNLADQLEDLHRDLEGVSIEVLEKRESDLGEQLDRLAKLEDSNGQIRLCLMDTQRSVSFLLRHIRQQKLEVKICREMLRDLDTLMAHATFVFEKINFLLNAAQGFINIRQNQIIKIFSIAAVVFLPPTLVGTVYGMNFHSMPELDWIFGYPMALGLMVVSAISPYLFFKHKGWL</sequence>
<keyword evidence="5 13" id="KW-1003">Cell membrane</keyword>
<organism evidence="15 16">
    <name type="scientific">Marinobacterium stanieri</name>
    <dbReference type="NCBI Taxonomy" id="49186"/>
    <lineage>
        <taxon>Bacteria</taxon>
        <taxon>Pseudomonadati</taxon>
        <taxon>Pseudomonadota</taxon>
        <taxon>Gammaproteobacteria</taxon>
        <taxon>Oceanospirillales</taxon>
        <taxon>Oceanospirillaceae</taxon>
        <taxon>Marinobacterium</taxon>
    </lineage>
</organism>
<dbReference type="FunFam" id="1.20.58.340:FF:000001">
    <property type="entry name" value="Magnesium transport protein CorA"/>
    <property type="match status" value="1"/>
</dbReference>
<accession>A0A1N6QE06</accession>
<evidence type="ECO:0000256" key="9">
    <source>
        <dbReference type="ARBA" id="ARBA00022989"/>
    </source>
</evidence>
<keyword evidence="11 13" id="KW-0472">Membrane</keyword>
<keyword evidence="9 13" id="KW-1133">Transmembrane helix</keyword>
<evidence type="ECO:0000256" key="12">
    <source>
        <dbReference type="ARBA" id="ARBA00034269"/>
    </source>
</evidence>
<evidence type="ECO:0000256" key="2">
    <source>
        <dbReference type="ARBA" id="ARBA00009765"/>
    </source>
</evidence>
<dbReference type="InterPro" id="IPR045861">
    <property type="entry name" value="CorA_cytoplasmic_dom"/>
</dbReference>